<accession>A0A356W805</accession>
<evidence type="ECO:0000259" key="1">
    <source>
        <dbReference type="Pfam" id="PF00753"/>
    </source>
</evidence>
<gene>
    <name evidence="2" type="ORF">DD728_09765</name>
</gene>
<dbReference type="Gene3D" id="3.60.15.10">
    <property type="entry name" value="Ribonuclease Z/Hydroxyacylglutathione hydrolase-like"/>
    <property type="match status" value="1"/>
</dbReference>
<proteinExistence type="predicted"/>
<sequence>MTAQLTFLGGVGTVTGSKYLLTFGGQRVLVDCGLFQGFKKLRQKNWAPLPIEPGEIDAVVLTHAHLD</sequence>
<dbReference type="InterPro" id="IPR001279">
    <property type="entry name" value="Metallo-B-lactamas"/>
</dbReference>
<feature type="domain" description="Metallo-beta-lactamase" evidence="1">
    <location>
        <begin position="17"/>
        <end position="67"/>
    </location>
</feature>
<dbReference type="EMBL" id="DOGS01000197">
    <property type="protein sequence ID" value="HBQ49155.1"/>
    <property type="molecule type" value="Genomic_DNA"/>
</dbReference>
<dbReference type="InterPro" id="IPR036866">
    <property type="entry name" value="RibonucZ/Hydroxyglut_hydro"/>
</dbReference>
<dbReference type="AlphaFoldDB" id="A0A356W805"/>
<evidence type="ECO:0000313" key="2">
    <source>
        <dbReference type="EMBL" id="HBQ49155.1"/>
    </source>
</evidence>
<dbReference type="Proteomes" id="UP000263957">
    <property type="component" value="Unassembled WGS sequence"/>
</dbReference>
<keyword evidence="2" id="KW-0378">Hydrolase</keyword>
<dbReference type="Pfam" id="PF00753">
    <property type="entry name" value="Lactamase_B"/>
    <property type="match status" value="1"/>
</dbReference>
<name>A0A356W805_9PROT</name>
<comment type="caution">
    <text evidence="2">The sequence shown here is derived from an EMBL/GenBank/DDBJ whole genome shotgun (WGS) entry which is preliminary data.</text>
</comment>
<evidence type="ECO:0000313" key="3">
    <source>
        <dbReference type="Proteomes" id="UP000263957"/>
    </source>
</evidence>
<reference evidence="2 3" key="1">
    <citation type="journal article" date="2018" name="Nat. Biotechnol.">
        <title>A standardized bacterial taxonomy based on genome phylogeny substantially revises the tree of life.</title>
        <authorList>
            <person name="Parks D.H."/>
            <person name="Chuvochina M."/>
            <person name="Waite D.W."/>
            <person name="Rinke C."/>
            <person name="Skarshewski A."/>
            <person name="Chaumeil P.A."/>
            <person name="Hugenholtz P."/>
        </authorList>
    </citation>
    <scope>NUCLEOTIDE SEQUENCE [LARGE SCALE GENOMIC DNA]</scope>
    <source>
        <strain evidence="2">UBA10378</strain>
    </source>
</reference>
<feature type="non-terminal residue" evidence="2">
    <location>
        <position position="67"/>
    </location>
</feature>
<protein>
    <submittedName>
        <fullName evidence="2">MBL fold metallo-hydrolase</fullName>
    </submittedName>
</protein>
<dbReference type="SUPFAM" id="SSF56281">
    <property type="entry name" value="Metallo-hydrolase/oxidoreductase"/>
    <property type="match status" value="1"/>
</dbReference>
<dbReference type="GO" id="GO:0016787">
    <property type="term" value="F:hydrolase activity"/>
    <property type="evidence" value="ECO:0007669"/>
    <property type="project" value="UniProtKB-KW"/>
</dbReference>
<organism evidence="2 3">
    <name type="scientific">Hyphomonas atlantica</name>
    <dbReference type="NCBI Taxonomy" id="1280948"/>
    <lineage>
        <taxon>Bacteria</taxon>
        <taxon>Pseudomonadati</taxon>
        <taxon>Pseudomonadota</taxon>
        <taxon>Alphaproteobacteria</taxon>
        <taxon>Hyphomonadales</taxon>
        <taxon>Hyphomonadaceae</taxon>
        <taxon>Hyphomonas</taxon>
    </lineage>
</organism>